<dbReference type="RefSeq" id="WP_170034057.1">
    <property type="nucleotide sequence ID" value="NZ_JABDTL010000001.1"/>
</dbReference>
<evidence type="ECO:0000256" key="1">
    <source>
        <dbReference type="SAM" id="MobiDB-lite"/>
    </source>
</evidence>
<evidence type="ECO:0000313" key="3">
    <source>
        <dbReference type="Proteomes" id="UP000582837"/>
    </source>
</evidence>
<feature type="region of interest" description="Disordered" evidence="1">
    <location>
        <begin position="100"/>
        <end position="133"/>
    </location>
</feature>
<keyword evidence="3" id="KW-1185">Reference proteome</keyword>
<evidence type="ECO:0000313" key="2">
    <source>
        <dbReference type="EMBL" id="MBB6071299.1"/>
    </source>
</evidence>
<dbReference type="Proteomes" id="UP000582837">
    <property type="component" value="Unassembled WGS sequence"/>
</dbReference>
<gene>
    <name evidence="2" type="ORF">HNQ61_002923</name>
</gene>
<dbReference type="AlphaFoldDB" id="A0A841H044"/>
<name>A0A841H044_9BACT</name>
<comment type="caution">
    <text evidence="2">The sequence shown here is derived from an EMBL/GenBank/DDBJ whole genome shotgun (WGS) entry which is preliminary data.</text>
</comment>
<accession>A0A841H044</accession>
<dbReference type="EMBL" id="JACHIA010000007">
    <property type="protein sequence ID" value="MBB6071299.1"/>
    <property type="molecule type" value="Genomic_DNA"/>
</dbReference>
<feature type="compositionally biased region" description="Basic and acidic residues" evidence="1">
    <location>
        <begin position="119"/>
        <end position="128"/>
    </location>
</feature>
<proteinExistence type="predicted"/>
<organism evidence="2 3">
    <name type="scientific">Longimicrobium terrae</name>
    <dbReference type="NCBI Taxonomy" id="1639882"/>
    <lineage>
        <taxon>Bacteria</taxon>
        <taxon>Pseudomonadati</taxon>
        <taxon>Gemmatimonadota</taxon>
        <taxon>Longimicrobiia</taxon>
        <taxon>Longimicrobiales</taxon>
        <taxon>Longimicrobiaceae</taxon>
        <taxon>Longimicrobium</taxon>
    </lineage>
</organism>
<sequence length="188" mass="20538">MHVYLREEPVDLQMKEVEAEGLVAPDSGLIPMAFFSGLNETPSFRAFLPPETVNILHQVITGPVRLGLMAEEPEDPAQEIQAMVGLSIPVDELPDGMVPEEVESEEGETEPWKPGAEGWRADGWKDDAGEADDDEAPRTILLAFAPLVRISRRHPADFGEELADLLESALSGATKPSLEARVDRMLGL</sequence>
<feature type="compositionally biased region" description="Acidic residues" evidence="1">
    <location>
        <begin position="100"/>
        <end position="109"/>
    </location>
</feature>
<protein>
    <submittedName>
        <fullName evidence="2">Uncharacterized protein</fullName>
    </submittedName>
</protein>
<reference evidence="2 3" key="1">
    <citation type="submission" date="2020-08" db="EMBL/GenBank/DDBJ databases">
        <title>Genomic Encyclopedia of Type Strains, Phase IV (KMG-IV): sequencing the most valuable type-strain genomes for metagenomic binning, comparative biology and taxonomic classification.</title>
        <authorList>
            <person name="Goeker M."/>
        </authorList>
    </citation>
    <scope>NUCLEOTIDE SEQUENCE [LARGE SCALE GENOMIC DNA]</scope>
    <source>
        <strain evidence="2 3">DSM 29007</strain>
    </source>
</reference>